<reference evidence="1" key="1">
    <citation type="submission" date="2019-12" db="EMBL/GenBank/DDBJ databases">
        <title>Genome sequencing and annotation of Brassica cretica.</title>
        <authorList>
            <person name="Studholme D.J."/>
            <person name="Sarris P."/>
        </authorList>
    </citation>
    <scope>NUCLEOTIDE SEQUENCE</scope>
    <source>
        <strain evidence="1">PFS-109/04</strain>
        <tissue evidence="1">Leaf</tissue>
    </source>
</reference>
<name>A0A8S9RAH4_BRACR</name>
<dbReference type="Proteomes" id="UP000712600">
    <property type="component" value="Unassembled WGS sequence"/>
</dbReference>
<proteinExistence type="predicted"/>
<comment type="caution">
    <text evidence="1">The sequence shown here is derived from an EMBL/GenBank/DDBJ whole genome shotgun (WGS) entry which is preliminary data.</text>
</comment>
<accession>A0A8S9RAH4</accession>
<dbReference type="EMBL" id="QGKX02000095">
    <property type="protein sequence ID" value="KAF3569770.1"/>
    <property type="molecule type" value="Genomic_DNA"/>
</dbReference>
<evidence type="ECO:0000313" key="2">
    <source>
        <dbReference type="Proteomes" id="UP000712600"/>
    </source>
</evidence>
<sequence length="153" mass="17307">MCPEKWALIPESWRRRRGSPWILRSRLGPGGPHQTTRSFIWDPEVFSLGLWDRGDVGIWRFSRLFLRSGDRIGAVIHLDPEAFEAMLEPRGLDPEIVFWNPEEPVGSSLDPEIFDWNLKAIGEPGVSMTLVVVAFGFISGHVVTLRRPGVMGD</sequence>
<organism evidence="1 2">
    <name type="scientific">Brassica cretica</name>
    <name type="common">Mustard</name>
    <dbReference type="NCBI Taxonomy" id="69181"/>
    <lineage>
        <taxon>Eukaryota</taxon>
        <taxon>Viridiplantae</taxon>
        <taxon>Streptophyta</taxon>
        <taxon>Embryophyta</taxon>
        <taxon>Tracheophyta</taxon>
        <taxon>Spermatophyta</taxon>
        <taxon>Magnoliopsida</taxon>
        <taxon>eudicotyledons</taxon>
        <taxon>Gunneridae</taxon>
        <taxon>Pentapetalae</taxon>
        <taxon>rosids</taxon>
        <taxon>malvids</taxon>
        <taxon>Brassicales</taxon>
        <taxon>Brassicaceae</taxon>
        <taxon>Brassiceae</taxon>
        <taxon>Brassica</taxon>
    </lineage>
</organism>
<evidence type="ECO:0000313" key="1">
    <source>
        <dbReference type="EMBL" id="KAF3569770.1"/>
    </source>
</evidence>
<gene>
    <name evidence="1" type="ORF">F2Q69_00058665</name>
</gene>
<dbReference type="AlphaFoldDB" id="A0A8S9RAH4"/>
<protein>
    <submittedName>
        <fullName evidence="1">Uncharacterized protein</fullName>
    </submittedName>
</protein>